<sequence>MTGLTDDADYDAGEMSENVPSPILGIMLTTMAEDFGQGAFY</sequence>
<comment type="caution">
    <text evidence="1">The sequence shown here is derived from an EMBL/GenBank/DDBJ whole genome shotgun (WGS) entry which is preliminary data.</text>
</comment>
<organism evidence="1 2">
    <name type="scientific">Protopolystoma xenopodis</name>
    <dbReference type="NCBI Taxonomy" id="117903"/>
    <lineage>
        <taxon>Eukaryota</taxon>
        <taxon>Metazoa</taxon>
        <taxon>Spiralia</taxon>
        <taxon>Lophotrochozoa</taxon>
        <taxon>Platyhelminthes</taxon>
        <taxon>Monogenea</taxon>
        <taxon>Polyopisthocotylea</taxon>
        <taxon>Polystomatidea</taxon>
        <taxon>Polystomatidae</taxon>
        <taxon>Protopolystoma</taxon>
    </lineage>
</organism>
<protein>
    <submittedName>
        <fullName evidence="1">Uncharacterized protein</fullName>
    </submittedName>
</protein>
<dbReference type="Proteomes" id="UP000784294">
    <property type="component" value="Unassembled WGS sequence"/>
</dbReference>
<reference evidence="1" key="1">
    <citation type="submission" date="2018-11" db="EMBL/GenBank/DDBJ databases">
        <authorList>
            <consortium name="Pathogen Informatics"/>
        </authorList>
    </citation>
    <scope>NUCLEOTIDE SEQUENCE</scope>
</reference>
<proteinExistence type="predicted"/>
<dbReference type="EMBL" id="CAAALY010075781">
    <property type="protein sequence ID" value="VEL25712.1"/>
    <property type="molecule type" value="Genomic_DNA"/>
</dbReference>
<evidence type="ECO:0000313" key="2">
    <source>
        <dbReference type="Proteomes" id="UP000784294"/>
    </source>
</evidence>
<name>A0A448X1L4_9PLAT</name>
<gene>
    <name evidence="1" type="ORF">PXEA_LOCUS19152</name>
</gene>
<accession>A0A448X1L4</accession>
<keyword evidence="2" id="KW-1185">Reference proteome</keyword>
<dbReference type="AlphaFoldDB" id="A0A448X1L4"/>
<evidence type="ECO:0000313" key="1">
    <source>
        <dbReference type="EMBL" id="VEL25712.1"/>
    </source>
</evidence>